<dbReference type="AlphaFoldDB" id="A0AAW6RLP5"/>
<evidence type="ECO:0000313" key="2">
    <source>
        <dbReference type="EMBL" id="MDG9699544.1"/>
    </source>
</evidence>
<comment type="caution">
    <text evidence="2">The sequence shown here is derived from an EMBL/GenBank/DDBJ whole genome shotgun (WGS) entry which is preliminary data.</text>
</comment>
<feature type="region of interest" description="Disordered" evidence="1">
    <location>
        <begin position="1"/>
        <end position="54"/>
    </location>
</feature>
<keyword evidence="3" id="KW-1185">Reference proteome</keyword>
<reference evidence="2 3" key="1">
    <citation type="submission" date="2023-04" db="EMBL/GenBank/DDBJ databases">
        <title>Ottowia paracancer sp. nov., isolated from human stomach.</title>
        <authorList>
            <person name="Song Y."/>
        </authorList>
    </citation>
    <scope>NUCLEOTIDE SEQUENCE [LARGE SCALE GENOMIC DNA]</scope>
    <source>
        <strain evidence="2 3">10c7w1</strain>
    </source>
</reference>
<name>A0AAW6RLP5_9BURK</name>
<feature type="compositionally biased region" description="Low complexity" evidence="1">
    <location>
        <begin position="32"/>
        <end position="54"/>
    </location>
</feature>
<accession>A0AAW6RLP5</accession>
<evidence type="ECO:0000256" key="1">
    <source>
        <dbReference type="SAM" id="MobiDB-lite"/>
    </source>
</evidence>
<dbReference type="Proteomes" id="UP001237156">
    <property type="component" value="Unassembled WGS sequence"/>
</dbReference>
<organism evidence="2 3">
    <name type="scientific">Ottowia cancrivicina</name>
    <dbReference type="NCBI Taxonomy" id="3040346"/>
    <lineage>
        <taxon>Bacteria</taxon>
        <taxon>Pseudomonadati</taxon>
        <taxon>Pseudomonadota</taxon>
        <taxon>Betaproteobacteria</taxon>
        <taxon>Burkholderiales</taxon>
        <taxon>Comamonadaceae</taxon>
        <taxon>Ottowia</taxon>
    </lineage>
</organism>
<dbReference type="RefSeq" id="WP_279524434.1">
    <property type="nucleotide sequence ID" value="NZ_JARVII010000013.1"/>
</dbReference>
<sequence>MAGGKGGSGGAGGAGGGRGAGGSRGAGRGHSSGHSSGASRGKAARSASRTAARSPASRIGAAFSHVASAVKAAFNSVADRVAPKGSFAGSLLGRLATRLGVPSSVVHSRFADVAYTALTAASPALALADGLASTQKSTFAGAFSTGVAQLAASKGLPGFAARALGDLAAGQLSRAQTGLSRGALDVARSIQEGFGSVLHDATRSLGHSFASHVASKVESAVPGATQGLARAGTSVWRAAMRDGMEQVLGKQGRQTMQEELPILFGNSDMNQVTQALAGTGVPENDKEAQAINDPNAYVQQEIERFLSEFIAQMDAALR</sequence>
<dbReference type="EMBL" id="JARVII010000013">
    <property type="protein sequence ID" value="MDG9699544.1"/>
    <property type="molecule type" value="Genomic_DNA"/>
</dbReference>
<evidence type="ECO:0000313" key="3">
    <source>
        <dbReference type="Proteomes" id="UP001237156"/>
    </source>
</evidence>
<gene>
    <name evidence="2" type="ORF">QB898_07450</name>
</gene>
<proteinExistence type="predicted"/>
<protein>
    <submittedName>
        <fullName evidence="2">Uncharacterized protein</fullName>
    </submittedName>
</protein>
<feature type="compositionally biased region" description="Gly residues" evidence="1">
    <location>
        <begin position="1"/>
        <end position="30"/>
    </location>
</feature>